<evidence type="ECO:0000256" key="1">
    <source>
        <dbReference type="ARBA" id="ARBA00000141"/>
    </source>
</evidence>
<evidence type="ECO:0000256" key="11">
    <source>
        <dbReference type="RuleBase" id="RU003843"/>
    </source>
</evidence>
<protein>
    <recommendedName>
        <fullName evidence="11">3,4-dihydroxy-2-butanone 4-phosphate synthase</fullName>
        <shortName evidence="11">DHBP synthase</shortName>
        <ecNumber evidence="11">4.1.99.12</ecNumber>
    </recommendedName>
</protein>
<dbReference type="Proteomes" id="UP000051673">
    <property type="component" value="Unassembled WGS sequence"/>
</dbReference>
<evidence type="ECO:0000256" key="10">
    <source>
        <dbReference type="ARBA" id="ARBA00023239"/>
    </source>
</evidence>
<dbReference type="GO" id="GO:0046872">
    <property type="term" value="F:metal ion binding"/>
    <property type="evidence" value="ECO:0007669"/>
    <property type="project" value="UniProtKB-KW"/>
</dbReference>
<comment type="caution">
    <text evidence="12">The sequence shown here is derived from an EMBL/GenBank/DDBJ whole genome shotgun (WGS) entry which is preliminary data.</text>
</comment>
<dbReference type="InterPro" id="IPR000422">
    <property type="entry name" value="DHBP_synthase_RibB"/>
</dbReference>
<dbReference type="PATRIC" id="fig|1620.3.peg.475"/>
<dbReference type="UniPathway" id="UPA00275">
    <property type="reaction ID" value="UER00399"/>
</dbReference>
<dbReference type="EC" id="4.1.99.12" evidence="11"/>
<keyword evidence="12" id="KW-0378">Hydrolase</keyword>
<proteinExistence type="inferred from homology"/>
<dbReference type="GO" id="GO:0008686">
    <property type="term" value="F:3,4-dihydroxy-2-butanone-4-phosphate synthase activity"/>
    <property type="evidence" value="ECO:0007669"/>
    <property type="project" value="UniProtKB-EC"/>
</dbReference>
<dbReference type="STRING" id="1620.IV67_GL000470"/>
<gene>
    <name evidence="12" type="ORF">IV67_GL000470</name>
</gene>
<dbReference type="PANTHER" id="PTHR21327">
    <property type="entry name" value="GTP CYCLOHYDROLASE II-RELATED"/>
    <property type="match status" value="1"/>
</dbReference>
<dbReference type="InterPro" id="IPR017945">
    <property type="entry name" value="DHBP_synth_RibB-like_a/b_dom"/>
</dbReference>
<comment type="pathway">
    <text evidence="4 11">Cofactor biosynthesis; riboflavin biosynthesis; 2-hydroxy-3-oxobutyl phosphate from D-ribulose 5-phosphate: step 1/1.</text>
</comment>
<accession>A0A0R2JI25</accession>
<comment type="catalytic activity">
    <reaction evidence="1 11">
        <text>D-ribulose 5-phosphate = (2S)-2-hydroxy-3-oxobutyl phosphate + formate + H(+)</text>
        <dbReference type="Rhea" id="RHEA:18457"/>
        <dbReference type="ChEBI" id="CHEBI:15378"/>
        <dbReference type="ChEBI" id="CHEBI:15740"/>
        <dbReference type="ChEBI" id="CHEBI:58121"/>
        <dbReference type="ChEBI" id="CHEBI:58830"/>
        <dbReference type="EC" id="4.1.99.12"/>
    </reaction>
</comment>
<comment type="similarity">
    <text evidence="5">In the N-terminal section; belongs to the DHBP synthase family.</text>
</comment>
<evidence type="ECO:0000256" key="9">
    <source>
        <dbReference type="ARBA" id="ARBA00023211"/>
    </source>
</evidence>
<evidence type="ECO:0000256" key="3">
    <source>
        <dbReference type="ARBA" id="ARBA00002284"/>
    </source>
</evidence>
<evidence type="ECO:0000256" key="4">
    <source>
        <dbReference type="ARBA" id="ARBA00004904"/>
    </source>
</evidence>
<dbReference type="SUPFAM" id="SSF55821">
    <property type="entry name" value="YrdC/RibB"/>
    <property type="match status" value="1"/>
</dbReference>
<sequence length="210" mass="22604">MNTSIEEAVRYMAQGGLAVIVDDETRENEGDLVGVGSKMTPENVNFMVTHARGLLCAPITQAIADRLDLPQMVANNTEVNGTRFTVSIDGSHEATGVTTGVSAFDRSATLQHLANPNAKVTDFVHPGHSFPLVGEDGGVMARDGHTEAAIDLARLAGEPEVGAICEILLEDGHMAREQDLRQFAADFQLPFISIEQLTEYVREHGNHAIV</sequence>
<comment type="function">
    <text evidence="3 11">Catalyzes the conversion of D-ribulose 5-phosphate to formate and 3,4-dihydroxy-2-butanone 4-phosphate.</text>
</comment>
<keyword evidence="7 11" id="KW-0479">Metal-binding</keyword>
<keyword evidence="10 11" id="KW-0456">Lyase</keyword>
<keyword evidence="6 11" id="KW-0686">Riboflavin biosynthesis</keyword>
<evidence type="ECO:0000256" key="6">
    <source>
        <dbReference type="ARBA" id="ARBA00022619"/>
    </source>
</evidence>
<evidence type="ECO:0000256" key="8">
    <source>
        <dbReference type="ARBA" id="ARBA00022842"/>
    </source>
</evidence>
<dbReference type="GO" id="GO:0003935">
    <property type="term" value="F:GTP cyclohydrolase II activity"/>
    <property type="evidence" value="ECO:0007669"/>
    <property type="project" value="TreeGrafter"/>
</dbReference>
<comment type="cofactor">
    <cofactor evidence="11">
        <name>Mg(2+)</name>
        <dbReference type="ChEBI" id="CHEBI:18420"/>
    </cofactor>
    <cofactor evidence="11">
        <name>Mn(2+)</name>
        <dbReference type="ChEBI" id="CHEBI:29035"/>
    </cofactor>
    <text evidence="11">Binds 2 divalent metal cations per subunit. Magnesium or manganese.</text>
</comment>
<dbReference type="PANTHER" id="PTHR21327:SF18">
    <property type="entry name" value="3,4-DIHYDROXY-2-BUTANONE 4-PHOSPHATE SYNTHASE"/>
    <property type="match status" value="1"/>
</dbReference>
<dbReference type="RefSeq" id="WP_057787800.1">
    <property type="nucleotide sequence ID" value="NZ_JQCD01000024.1"/>
</dbReference>
<dbReference type="NCBIfam" id="TIGR00506">
    <property type="entry name" value="ribB"/>
    <property type="match status" value="1"/>
</dbReference>
<comment type="subunit">
    <text evidence="11">Homodimer.</text>
</comment>
<dbReference type="FunFam" id="3.90.870.10:FF:000001">
    <property type="entry name" value="Riboflavin biosynthesis protein RibBA"/>
    <property type="match status" value="1"/>
</dbReference>
<dbReference type="OrthoDB" id="9793111at2"/>
<evidence type="ECO:0000256" key="5">
    <source>
        <dbReference type="ARBA" id="ARBA00005520"/>
    </source>
</evidence>
<dbReference type="AlphaFoldDB" id="A0A0R2JI25"/>
<dbReference type="Gene3D" id="3.90.870.10">
    <property type="entry name" value="DHBP synthase"/>
    <property type="match status" value="1"/>
</dbReference>
<dbReference type="Pfam" id="PF00926">
    <property type="entry name" value="DHBP_synthase"/>
    <property type="match status" value="1"/>
</dbReference>
<dbReference type="GO" id="GO:0009231">
    <property type="term" value="P:riboflavin biosynthetic process"/>
    <property type="evidence" value="ECO:0007669"/>
    <property type="project" value="UniProtKB-UniPathway"/>
</dbReference>
<evidence type="ECO:0000256" key="2">
    <source>
        <dbReference type="ARBA" id="ARBA00001936"/>
    </source>
</evidence>
<comment type="cofactor">
    <cofactor evidence="2">
        <name>Mn(2+)</name>
        <dbReference type="ChEBI" id="CHEBI:29035"/>
    </cofactor>
</comment>
<keyword evidence="9 11" id="KW-0464">Manganese</keyword>
<evidence type="ECO:0000313" key="13">
    <source>
        <dbReference type="Proteomes" id="UP000051673"/>
    </source>
</evidence>
<dbReference type="GO" id="GO:0005829">
    <property type="term" value="C:cytosol"/>
    <property type="evidence" value="ECO:0007669"/>
    <property type="project" value="TreeGrafter"/>
</dbReference>
<evidence type="ECO:0000313" key="12">
    <source>
        <dbReference type="EMBL" id="KRN76958.1"/>
    </source>
</evidence>
<comment type="similarity">
    <text evidence="11">Belongs to the DHBP synthase family.</text>
</comment>
<keyword evidence="13" id="KW-1185">Reference proteome</keyword>
<keyword evidence="8 11" id="KW-0460">Magnesium</keyword>
<organism evidence="12 13">
    <name type="scientific">Weissella minor</name>
    <dbReference type="NCBI Taxonomy" id="1620"/>
    <lineage>
        <taxon>Bacteria</taxon>
        <taxon>Bacillati</taxon>
        <taxon>Bacillota</taxon>
        <taxon>Bacilli</taxon>
        <taxon>Lactobacillales</taxon>
        <taxon>Lactobacillaceae</taxon>
        <taxon>Weissella</taxon>
    </lineage>
</organism>
<name>A0A0R2JI25_9LACO</name>
<reference evidence="12 13" key="1">
    <citation type="journal article" date="2015" name="Genome Announc.">
        <title>Expanding the biotechnology potential of lactobacilli through comparative genomics of 213 strains and associated genera.</title>
        <authorList>
            <person name="Sun Z."/>
            <person name="Harris H.M."/>
            <person name="McCann A."/>
            <person name="Guo C."/>
            <person name="Argimon S."/>
            <person name="Zhang W."/>
            <person name="Yang X."/>
            <person name="Jeffery I.B."/>
            <person name="Cooney J.C."/>
            <person name="Kagawa T.F."/>
            <person name="Liu W."/>
            <person name="Song Y."/>
            <person name="Salvetti E."/>
            <person name="Wrobel A."/>
            <person name="Rasinkangas P."/>
            <person name="Parkhill J."/>
            <person name="Rea M.C."/>
            <person name="O'Sullivan O."/>
            <person name="Ritari J."/>
            <person name="Douillard F.P."/>
            <person name="Paul Ross R."/>
            <person name="Yang R."/>
            <person name="Briner A.E."/>
            <person name="Felis G.E."/>
            <person name="de Vos W.M."/>
            <person name="Barrangou R."/>
            <person name="Klaenhammer T.R."/>
            <person name="Caufield P.W."/>
            <person name="Cui Y."/>
            <person name="Zhang H."/>
            <person name="O'Toole P.W."/>
        </authorList>
    </citation>
    <scope>NUCLEOTIDE SEQUENCE [LARGE SCALE GENOMIC DNA]</scope>
    <source>
        <strain evidence="12 13">DSM 20014</strain>
    </source>
</reference>
<evidence type="ECO:0000256" key="7">
    <source>
        <dbReference type="ARBA" id="ARBA00022723"/>
    </source>
</evidence>
<dbReference type="EMBL" id="JQCD01000024">
    <property type="protein sequence ID" value="KRN76958.1"/>
    <property type="molecule type" value="Genomic_DNA"/>
</dbReference>